<feature type="transmembrane region" description="Helical" evidence="2">
    <location>
        <begin position="272"/>
        <end position="294"/>
    </location>
</feature>
<keyword evidence="4" id="KW-1185">Reference proteome</keyword>
<reference evidence="3" key="1">
    <citation type="journal article" date="2022" name="Plant J.">
        <title>Strategies of tolerance reflected in two North American maple genomes.</title>
        <authorList>
            <person name="McEvoy S.L."/>
            <person name="Sezen U.U."/>
            <person name="Trouern-Trend A."/>
            <person name="McMahon S.M."/>
            <person name="Schaberg P.G."/>
            <person name="Yang J."/>
            <person name="Wegrzyn J.L."/>
            <person name="Swenson N.G."/>
        </authorList>
    </citation>
    <scope>NUCLEOTIDE SEQUENCE</scope>
    <source>
        <strain evidence="3">NS2018</strain>
    </source>
</reference>
<reference evidence="3" key="2">
    <citation type="submission" date="2023-06" db="EMBL/GenBank/DDBJ databases">
        <authorList>
            <person name="Swenson N.G."/>
            <person name="Wegrzyn J.L."/>
            <person name="Mcevoy S.L."/>
        </authorList>
    </citation>
    <scope>NUCLEOTIDE SEQUENCE</scope>
    <source>
        <strain evidence="3">NS2018</strain>
        <tissue evidence="3">Leaf</tissue>
    </source>
</reference>
<keyword evidence="2" id="KW-1133">Transmembrane helix</keyword>
<organism evidence="3 4">
    <name type="scientific">Acer saccharum</name>
    <name type="common">Sugar maple</name>
    <dbReference type="NCBI Taxonomy" id="4024"/>
    <lineage>
        <taxon>Eukaryota</taxon>
        <taxon>Viridiplantae</taxon>
        <taxon>Streptophyta</taxon>
        <taxon>Embryophyta</taxon>
        <taxon>Tracheophyta</taxon>
        <taxon>Spermatophyta</taxon>
        <taxon>Magnoliopsida</taxon>
        <taxon>eudicotyledons</taxon>
        <taxon>Gunneridae</taxon>
        <taxon>Pentapetalae</taxon>
        <taxon>rosids</taxon>
        <taxon>malvids</taxon>
        <taxon>Sapindales</taxon>
        <taxon>Sapindaceae</taxon>
        <taxon>Hippocastanoideae</taxon>
        <taxon>Acereae</taxon>
        <taxon>Acer</taxon>
    </lineage>
</organism>
<sequence length="311" mass="35804">MSCSRAEHTIEYLKPSQLFRETMKRGCYHNPAFLGFSFTDEYVRVAISDDCYAWIHSEFPRDKTHLDKLVEVVQGIQNSSFGRAPFGFLFWRKTIYSELHERLEVFSAQNMLQNFIDFFCALYMDEDEELEDKDEEMEDSKTKVHEDIDLEMEDSETQMIKYLKPLQFYQEAIVRDYDIPVLPGILGLSFTDKEATVGYSIDYCNAQLCGIFRRDETLLDTLVEVFQSTHIFTVLTSIGNFCICSISVGMILEIIVVFPIQQRSYRDGIKNLLVLLIDGIPIAMPTVLSVTLAIGSHRLSQQVQLLISTSL</sequence>
<accession>A0AA39SXW2</accession>
<dbReference type="PANTHER" id="PTHR42861">
    <property type="entry name" value="CALCIUM-TRANSPORTING ATPASE"/>
    <property type="match status" value="1"/>
</dbReference>
<dbReference type="AlphaFoldDB" id="A0AA39SXW2"/>
<evidence type="ECO:0000313" key="3">
    <source>
        <dbReference type="EMBL" id="KAK0598595.1"/>
    </source>
</evidence>
<name>A0AA39SXW2_ACESA</name>
<evidence type="ECO:0000256" key="1">
    <source>
        <dbReference type="ARBA" id="ARBA00022842"/>
    </source>
</evidence>
<dbReference type="InterPro" id="IPR023298">
    <property type="entry name" value="ATPase_P-typ_TM_dom_sf"/>
</dbReference>
<feature type="transmembrane region" description="Helical" evidence="2">
    <location>
        <begin position="238"/>
        <end position="260"/>
    </location>
</feature>
<dbReference type="EMBL" id="JAUESC010000004">
    <property type="protein sequence ID" value="KAK0598595.1"/>
    <property type="molecule type" value="Genomic_DNA"/>
</dbReference>
<proteinExistence type="predicted"/>
<dbReference type="Gene3D" id="1.20.1110.10">
    <property type="entry name" value="Calcium-transporting ATPase, transmembrane domain"/>
    <property type="match status" value="1"/>
</dbReference>
<evidence type="ECO:0000256" key="2">
    <source>
        <dbReference type="SAM" id="Phobius"/>
    </source>
</evidence>
<keyword evidence="2" id="KW-0472">Membrane</keyword>
<protein>
    <submittedName>
        <fullName evidence="3">Uncharacterized protein</fullName>
    </submittedName>
</protein>
<evidence type="ECO:0000313" key="4">
    <source>
        <dbReference type="Proteomes" id="UP001168877"/>
    </source>
</evidence>
<keyword evidence="2" id="KW-0812">Transmembrane</keyword>
<gene>
    <name evidence="3" type="ORF">LWI29_036149</name>
</gene>
<keyword evidence="1" id="KW-0460">Magnesium</keyword>
<dbReference type="SUPFAM" id="SSF81665">
    <property type="entry name" value="Calcium ATPase, transmembrane domain M"/>
    <property type="match status" value="1"/>
</dbReference>
<dbReference type="Proteomes" id="UP001168877">
    <property type="component" value="Unassembled WGS sequence"/>
</dbReference>
<comment type="caution">
    <text evidence="3">The sequence shown here is derived from an EMBL/GenBank/DDBJ whole genome shotgun (WGS) entry which is preliminary data.</text>
</comment>